<dbReference type="InterPro" id="IPR019772">
    <property type="entry name" value="Ferrochelatase_AS"/>
</dbReference>
<protein>
    <recommendedName>
        <fullName evidence="7">Coproporphyrin III ferrochelatase</fullName>
        <ecNumber evidence="7">4.99.1.9</ecNumber>
    </recommendedName>
</protein>
<dbReference type="RefSeq" id="WP_013161737.1">
    <property type="nucleotide sequence ID" value="NZ_CCYN01000021.1"/>
</dbReference>
<dbReference type="OrthoDB" id="9776380at2"/>
<dbReference type="UniPathway" id="UPA00252"/>
<feature type="binding site" evidence="7">
    <location>
        <position position="178"/>
    </location>
    <ligand>
        <name>Fe(2+)</name>
        <dbReference type="ChEBI" id="CHEBI:29033"/>
    </ligand>
</feature>
<comment type="pathway">
    <text evidence="1 7 8">Porphyrin-containing compound metabolism; protoheme biosynthesis.</text>
</comment>
<dbReference type="CDD" id="cd03411">
    <property type="entry name" value="Ferrochelatase_N"/>
    <property type="match status" value="1"/>
</dbReference>
<sequence>MTSFDALLVAGFGGPESMAEVPDFLQRVSGGHIPPDRLAEVEHHYARFGGVSPVNAQHRALAAALGEALVARGIDVPIANANRHSMPYMDQALADLQSRGIRRVLTVVPTPYASYSGCRAYREELLAGTPLDKQGRPALQVVKLDPYADLPALVTAQVQLLRAALADHPDAHLVFTTHSIPTAMAETSGPHGNAYIPQHLALIDAVMAELAALGLRPSWELAYQSRSGSPRTPWLEPDINDVITRLAGEGVRDVICSPIGFLTDHMEVVWDLDTEAAATAAEHSMAFTRVATVGTLPVFIEGLADLIVAALSTKPGTGPDAPAARHWCTPDCCPNARIAGRPTIPGFAAGPR</sequence>
<evidence type="ECO:0000256" key="1">
    <source>
        <dbReference type="ARBA" id="ARBA00004744"/>
    </source>
</evidence>
<dbReference type="NCBIfam" id="TIGR00109">
    <property type="entry name" value="hemH"/>
    <property type="match status" value="1"/>
</dbReference>
<comment type="caution">
    <text evidence="7">Lacks conserved residue(s) required for the propagation of feature annotation.</text>
</comment>
<reference evidence="9 10" key="1">
    <citation type="submission" date="2016-09" db="EMBL/GenBank/DDBJ databases">
        <authorList>
            <person name="Laine KS P."/>
        </authorList>
    </citation>
    <scope>NUCLEOTIDE SEQUENCE [LARGE SCALE GENOMIC DNA]</scope>
    <source>
        <strain evidence="9">PFRJS-23</strain>
    </source>
</reference>
<dbReference type="EMBL" id="LT618793">
    <property type="protein sequence ID" value="SCQ75361.1"/>
    <property type="molecule type" value="Genomic_DNA"/>
</dbReference>
<evidence type="ECO:0000313" key="10">
    <source>
        <dbReference type="Proteomes" id="UP000250080"/>
    </source>
</evidence>
<dbReference type="PROSITE" id="PS00534">
    <property type="entry name" value="FERROCHELATASE"/>
    <property type="match status" value="1"/>
</dbReference>
<dbReference type="CDD" id="cd00419">
    <property type="entry name" value="Ferrochelatase_C"/>
    <property type="match status" value="1"/>
</dbReference>
<name>A0A0A8SCL5_9ACTN</name>
<dbReference type="InterPro" id="IPR001015">
    <property type="entry name" value="Ferrochelatase"/>
</dbReference>
<feature type="binding site" evidence="7">
    <location>
        <position position="267"/>
    </location>
    <ligand>
        <name>Fe(2+)</name>
        <dbReference type="ChEBI" id="CHEBI:29033"/>
    </ligand>
</feature>
<dbReference type="GO" id="GO:0005737">
    <property type="term" value="C:cytoplasm"/>
    <property type="evidence" value="ECO:0007669"/>
    <property type="project" value="UniProtKB-SubCell"/>
</dbReference>
<dbReference type="InterPro" id="IPR033659">
    <property type="entry name" value="Ferrochelatase_N"/>
</dbReference>
<accession>A0A0A8SCL5</accession>
<dbReference type="GO" id="GO:0004325">
    <property type="term" value="F:ferrochelatase activity"/>
    <property type="evidence" value="ECO:0007669"/>
    <property type="project" value="UniProtKB-UniRule"/>
</dbReference>
<proteinExistence type="inferred from homology"/>
<evidence type="ECO:0000256" key="6">
    <source>
        <dbReference type="ARBA" id="ARBA00024536"/>
    </source>
</evidence>
<dbReference type="Proteomes" id="UP000250080">
    <property type="component" value="Chromosome I"/>
</dbReference>
<organism evidence="9 10">
    <name type="scientific">Propionibacterium freudenreichii</name>
    <dbReference type="NCBI Taxonomy" id="1744"/>
    <lineage>
        <taxon>Bacteria</taxon>
        <taxon>Bacillati</taxon>
        <taxon>Actinomycetota</taxon>
        <taxon>Actinomycetes</taxon>
        <taxon>Propionibacteriales</taxon>
        <taxon>Propionibacteriaceae</taxon>
        <taxon>Propionibacterium</taxon>
    </lineage>
</organism>
<dbReference type="OMA" id="WLEPDIC"/>
<keyword evidence="3 7" id="KW-0350">Heme biosynthesis</keyword>
<dbReference type="HAMAP" id="MF_00323">
    <property type="entry name" value="Ferrochelatase"/>
    <property type="match status" value="1"/>
</dbReference>
<feature type="binding site" evidence="7">
    <location>
        <position position="121"/>
    </location>
    <ligand>
        <name>Fe-coproporphyrin III</name>
        <dbReference type="ChEBI" id="CHEBI:68438"/>
    </ligand>
</feature>
<dbReference type="InterPro" id="IPR033644">
    <property type="entry name" value="Ferrochelatase_C"/>
</dbReference>
<comment type="function">
    <text evidence="7 8">Involved in coproporphyrin-dependent heme b biosynthesis. Catalyzes the insertion of ferrous iron into coproporphyrin III to form Fe-coproporphyrin III.</text>
</comment>
<dbReference type="PANTHER" id="PTHR11108:SF1">
    <property type="entry name" value="FERROCHELATASE, MITOCHONDRIAL"/>
    <property type="match status" value="1"/>
</dbReference>
<evidence type="ECO:0000313" key="9">
    <source>
        <dbReference type="EMBL" id="SCQ75361.1"/>
    </source>
</evidence>
<dbReference type="PANTHER" id="PTHR11108">
    <property type="entry name" value="FERROCHELATASE"/>
    <property type="match status" value="1"/>
</dbReference>
<evidence type="ECO:0000256" key="2">
    <source>
        <dbReference type="ARBA" id="ARBA00023004"/>
    </source>
</evidence>
<dbReference type="SUPFAM" id="SSF53800">
    <property type="entry name" value="Chelatase"/>
    <property type="match status" value="1"/>
</dbReference>
<keyword evidence="7" id="KW-0479">Metal-binding</keyword>
<evidence type="ECO:0000256" key="4">
    <source>
        <dbReference type="ARBA" id="ARBA00023239"/>
    </source>
</evidence>
<dbReference type="EC" id="4.99.1.9" evidence="7"/>
<feature type="binding site" evidence="7">
    <location>
        <position position="52"/>
    </location>
    <ligand>
        <name>Fe-coproporphyrin III</name>
        <dbReference type="ChEBI" id="CHEBI:68438"/>
    </ligand>
</feature>
<dbReference type="GO" id="GO:0006783">
    <property type="term" value="P:heme biosynthetic process"/>
    <property type="evidence" value="ECO:0007669"/>
    <property type="project" value="UniProtKB-UniRule"/>
</dbReference>
<dbReference type="GO" id="GO:0046872">
    <property type="term" value="F:metal ion binding"/>
    <property type="evidence" value="ECO:0007669"/>
    <property type="project" value="UniProtKB-UniRule"/>
</dbReference>
<comment type="catalytic activity">
    <reaction evidence="6">
        <text>Fe-coproporphyrin III + 2 H(+) = coproporphyrin III + Fe(2+)</text>
        <dbReference type="Rhea" id="RHEA:49572"/>
        <dbReference type="ChEBI" id="CHEBI:15378"/>
        <dbReference type="ChEBI" id="CHEBI:29033"/>
        <dbReference type="ChEBI" id="CHEBI:68438"/>
        <dbReference type="ChEBI" id="CHEBI:131725"/>
        <dbReference type="EC" id="4.99.1.9"/>
    </reaction>
    <physiologicalReaction direction="right-to-left" evidence="6">
        <dbReference type="Rhea" id="RHEA:49574"/>
    </physiologicalReaction>
</comment>
<dbReference type="Pfam" id="PF00762">
    <property type="entry name" value="Ferrochelatase"/>
    <property type="match status" value="1"/>
</dbReference>
<evidence type="ECO:0000256" key="7">
    <source>
        <dbReference type="HAMAP-Rule" id="MF_00323"/>
    </source>
</evidence>
<comment type="subcellular location">
    <subcellularLocation>
        <location evidence="7 8">Cytoplasm</location>
    </subcellularLocation>
</comment>
<comment type="similarity">
    <text evidence="7 8">Belongs to the ferrochelatase family.</text>
</comment>
<keyword evidence="7 8" id="KW-0963">Cytoplasm</keyword>
<keyword evidence="4 7" id="KW-0456">Lyase</keyword>
<evidence type="ECO:0000256" key="5">
    <source>
        <dbReference type="ARBA" id="ARBA00023244"/>
    </source>
</evidence>
<keyword evidence="5 7" id="KW-0627">Porphyrin biosynthesis</keyword>
<gene>
    <name evidence="7" type="primary">cpfC</name>
    <name evidence="9" type="ORF">PFR_JS23_413</name>
</gene>
<dbReference type="Gene3D" id="3.40.50.1400">
    <property type="match status" value="2"/>
</dbReference>
<evidence type="ECO:0000256" key="3">
    <source>
        <dbReference type="ARBA" id="ARBA00023133"/>
    </source>
</evidence>
<keyword evidence="2 7" id="KW-0408">Iron</keyword>
<evidence type="ECO:0000256" key="8">
    <source>
        <dbReference type="RuleBase" id="RU000607"/>
    </source>
</evidence>
<dbReference type="AlphaFoldDB" id="A0A0A8SCL5"/>